<keyword evidence="1" id="KW-1133">Transmembrane helix</keyword>
<proteinExistence type="predicted"/>
<dbReference type="EMBL" id="HE573017">
    <property type="protein sequence ID" value="CCC46530.1"/>
    <property type="molecule type" value="Genomic_DNA"/>
</dbReference>
<organism evidence="2">
    <name type="scientific">Trypanosoma vivax (strain Y486)</name>
    <dbReference type="NCBI Taxonomy" id="1055687"/>
    <lineage>
        <taxon>Eukaryota</taxon>
        <taxon>Discoba</taxon>
        <taxon>Euglenozoa</taxon>
        <taxon>Kinetoplastea</taxon>
        <taxon>Metakinetoplastina</taxon>
        <taxon>Trypanosomatida</taxon>
        <taxon>Trypanosomatidae</taxon>
        <taxon>Trypanosoma</taxon>
        <taxon>Duttonella</taxon>
    </lineage>
</organism>
<feature type="transmembrane region" description="Helical" evidence="1">
    <location>
        <begin position="33"/>
        <end position="52"/>
    </location>
</feature>
<keyword evidence="1" id="KW-0472">Membrane</keyword>
<accession>G0TRG6</accession>
<evidence type="ECO:0000313" key="2">
    <source>
        <dbReference type="EMBL" id="CCC46530.1"/>
    </source>
</evidence>
<keyword evidence="1" id="KW-0812">Transmembrane</keyword>
<dbReference type="AlphaFoldDB" id="G0TRG6"/>
<sequence length="101" mass="12023">MLHFFFFQRPYFNFYFFLSNCHPLVSSISYRGFLCFILLVFLFCFSLSFHFYRSFTCTCAFCITRADFHRIVTSSNNKSIEQLRATYNVHTYTCACVCVCV</sequence>
<name>G0TRG6_TRYVY</name>
<protein>
    <submittedName>
        <fullName evidence="2">Uncharacterized protein</fullName>
    </submittedName>
</protein>
<reference evidence="2" key="1">
    <citation type="journal article" date="2012" name="Proc. Natl. Acad. Sci. U.S.A.">
        <title>Antigenic diversity is generated by distinct evolutionary mechanisms in African trypanosome species.</title>
        <authorList>
            <person name="Jackson A.P."/>
            <person name="Berry A."/>
            <person name="Aslett M."/>
            <person name="Allison H.C."/>
            <person name="Burton P."/>
            <person name="Vavrova-Anderson J."/>
            <person name="Brown R."/>
            <person name="Browne H."/>
            <person name="Corton N."/>
            <person name="Hauser H."/>
            <person name="Gamble J."/>
            <person name="Gilderthorp R."/>
            <person name="Marcello L."/>
            <person name="McQuillan J."/>
            <person name="Otto T.D."/>
            <person name="Quail M.A."/>
            <person name="Sanders M.J."/>
            <person name="van Tonder A."/>
            <person name="Ginger M.L."/>
            <person name="Field M.C."/>
            <person name="Barry J.D."/>
            <person name="Hertz-Fowler C."/>
            <person name="Berriman M."/>
        </authorList>
    </citation>
    <scope>NUCLEOTIDE SEQUENCE</scope>
    <source>
        <strain evidence="2">Y486</strain>
    </source>
</reference>
<evidence type="ECO:0000256" key="1">
    <source>
        <dbReference type="SAM" id="Phobius"/>
    </source>
</evidence>
<gene>
    <name evidence="2" type="ORF">TVY486_0101780</name>
</gene>